<feature type="domain" description="HTH arsR-type" evidence="4">
    <location>
        <begin position="25"/>
        <end position="123"/>
    </location>
</feature>
<sequence>MPKQLPVLDPAPHPVCCAPLASAPLSAADARTLASRLKALADPARLRLLSLMMANEDLEACTCDLTAALGLSQPTVSHHMKKLGDEGLVRAHRKEGPWTYYRVVPEALAGLAHVIAPAASPSGT</sequence>
<organism evidence="5 6">
    <name type="scientific">Nocardioides panacis</name>
    <dbReference type="NCBI Taxonomy" id="2849501"/>
    <lineage>
        <taxon>Bacteria</taxon>
        <taxon>Bacillati</taxon>
        <taxon>Actinomycetota</taxon>
        <taxon>Actinomycetes</taxon>
        <taxon>Propionibacteriales</taxon>
        <taxon>Nocardioidaceae</taxon>
        <taxon>Nocardioides</taxon>
    </lineage>
</organism>
<accession>A0A975XZZ1</accession>
<evidence type="ECO:0000256" key="1">
    <source>
        <dbReference type="ARBA" id="ARBA00023015"/>
    </source>
</evidence>
<gene>
    <name evidence="5" type="ORF">KRR39_21505</name>
</gene>
<evidence type="ECO:0000313" key="5">
    <source>
        <dbReference type="EMBL" id="QWZ07913.1"/>
    </source>
</evidence>
<keyword evidence="1" id="KW-0805">Transcription regulation</keyword>
<keyword evidence="2" id="KW-0238">DNA-binding</keyword>
<dbReference type="RefSeq" id="WP_216939423.1">
    <property type="nucleotide sequence ID" value="NZ_CP077062.1"/>
</dbReference>
<dbReference type="GO" id="GO:0003700">
    <property type="term" value="F:DNA-binding transcription factor activity"/>
    <property type="evidence" value="ECO:0007669"/>
    <property type="project" value="InterPro"/>
</dbReference>
<protein>
    <submittedName>
        <fullName evidence="5">Metalloregulator ArsR/SmtB family transcription factor</fullName>
    </submittedName>
</protein>
<keyword evidence="3" id="KW-0804">Transcription</keyword>
<dbReference type="EMBL" id="CP077062">
    <property type="protein sequence ID" value="QWZ07913.1"/>
    <property type="molecule type" value="Genomic_DNA"/>
</dbReference>
<dbReference type="PROSITE" id="PS00846">
    <property type="entry name" value="HTH_ARSR_1"/>
    <property type="match status" value="1"/>
</dbReference>
<evidence type="ECO:0000256" key="2">
    <source>
        <dbReference type="ARBA" id="ARBA00023125"/>
    </source>
</evidence>
<dbReference type="SMART" id="SM00418">
    <property type="entry name" value="HTH_ARSR"/>
    <property type="match status" value="1"/>
</dbReference>
<name>A0A975XZZ1_9ACTN</name>
<keyword evidence="6" id="KW-1185">Reference proteome</keyword>
<dbReference type="GO" id="GO:0003677">
    <property type="term" value="F:DNA binding"/>
    <property type="evidence" value="ECO:0007669"/>
    <property type="project" value="UniProtKB-KW"/>
</dbReference>
<dbReference type="AlphaFoldDB" id="A0A975XZZ1"/>
<dbReference type="InterPro" id="IPR018334">
    <property type="entry name" value="ArsR_HTH"/>
</dbReference>
<evidence type="ECO:0000256" key="3">
    <source>
        <dbReference type="ARBA" id="ARBA00023163"/>
    </source>
</evidence>
<dbReference type="NCBIfam" id="NF033788">
    <property type="entry name" value="HTH_metalloreg"/>
    <property type="match status" value="1"/>
</dbReference>
<dbReference type="CDD" id="cd00090">
    <property type="entry name" value="HTH_ARSR"/>
    <property type="match status" value="1"/>
</dbReference>
<reference evidence="5" key="1">
    <citation type="submission" date="2021-06" db="EMBL/GenBank/DDBJ databases">
        <title>Complete genome sequence of Nocardioides sp. G188.</title>
        <authorList>
            <person name="Im W.-T."/>
        </authorList>
    </citation>
    <scope>NUCLEOTIDE SEQUENCE</scope>
    <source>
        <strain evidence="5">G188</strain>
    </source>
</reference>
<dbReference type="PROSITE" id="PS50987">
    <property type="entry name" value="HTH_ARSR_2"/>
    <property type="match status" value="1"/>
</dbReference>
<evidence type="ECO:0000313" key="6">
    <source>
        <dbReference type="Proteomes" id="UP000683575"/>
    </source>
</evidence>
<dbReference type="Proteomes" id="UP000683575">
    <property type="component" value="Chromosome"/>
</dbReference>
<dbReference type="KEGG" id="nps:KRR39_21505"/>
<dbReference type="InterPro" id="IPR001845">
    <property type="entry name" value="HTH_ArsR_DNA-bd_dom"/>
</dbReference>
<dbReference type="PANTHER" id="PTHR33154">
    <property type="entry name" value="TRANSCRIPTIONAL REGULATOR, ARSR FAMILY"/>
    <property type="match status" value="1"/>
</dbReference>
<dbReference type="InterPro" id="IPR051081">
    <property type="entry name" value="HTH_MetalResp_TranReg"/>
</dbReference>
<proteinExistence type="predicted"/>
<dbReference type="Pfam" id="PF01022">
    <property type="entry name" value="HTH_5"/>
    <property type="match status" value="1"/>
</dbReference>
<dbReference type="PANTHER" id="PTHR33154:SF18">
    <property type="entry name" value="ARSENICAL RESISTANCE OPERON REPRESSOR"/>
    <property type="match status" value="1"/>
</dbReference>
<evidence type="ECO:0000259" key="4">
    <source>
        <dbReference type="PROSITE" id="PS50987"/>
    </source>
</evidence>
<dbReference type="InterPro" id="IPR011991">
    <property type="entry name" value="ArsR-like_HTH"/>
</dbReference>